<dbReference type="RefSeq" id="XP_042923408.1">
    <property type="nucleotide sequence ID" value="XM_043062702.1"/>
</dbReference>
<dbReference type="OrthoDB" id="10598079at2759"/>
<dbReference type="SUPFAM" id="SSF52540">
    <property type="entry name" value="P-loop containing nucleoside triphosphate hydrolases"/>
    <property type="match status" value="1"/>
</dbReference>
<sequence>MDLSWEYFSDVKYIYTFANYYETWTGWLAAVFLELYIKRGTIALNAHLLARSAATRLRRNLPSLAGATKLSLTAAEAVVAKHVHLPCLVERTGSSKCTAYHSQLVHFMRREVAPRLLQSPPDPNMPPRGLVMHDPTGAGEACLLREIANYSQAVNVIKLDAAVLAAACETGYSSLLPLLKRRKWVMAAAFMLARRLSPCVVILDKPHELEPYLQAAFIQMWHRTVTAAPPPGARRPFVTVVVRSAVPFTSLAPLFSRKPIPALEQLVPQELRLTVLFDSKAAAYVALQQPQHMQAAAATEVVVAVVRQAWNGFTARMADTVRTWLREWQARQGRRLPARQGISGMLDKILATFQQRSFFAFRVAVTVTVVEVKWVGWL</sequence>
<dbReference type="Gramene" id="PNW81684">
    <property type="protein sequence ID" value="PNW81684"/>
    <property type="gene ID" value="CHLRE_06g256150v5"/>
</dbReference>
<keyword evidence="2" id="KW-1185">Reference proteome</keyword>
<evidence type="ECO:0008006" key="3">
    <source>
        <dbReference type="Google" id="ProtNLM"/>
    </source>
</evidence>
<dbReference type="EMBL" id="CM008967">
    <property type="protein sequence ID" value="PNW81684.1"/>
    <property type="molecule type" value="Genomic_DNA"/>
</dbReference>
<dbReference type="AlphaFoldDB" id="A0A2K3DMB6"/>
<organism evidence="1 2">
    <name type="scientific">Chlamydomonas reinhardtii</name>
    <name type="common">Chlamydomonas smithii</name>
    <dbReference type="NCBI Taxonomy" id="3055"/>
    <lineage>
        <taxon>Eukaryota</taxon>
        <taxon>Viridiplantae</taxon>
        <taxon>Chlorophyta</taxon>
        <taxon>core chlorophytes</taxon>
        <taxon>Chlorophyceae</taxon>
        <taxon>CS clade</taxon>
        <taxon>Chlamydomonadales</taxon>
        <taxon>Chlamydomonadaceae</taxon>
        <taxon>Chlamydomonas</taxon>
    </lineage>
</organism>
<dbReference type="Proteomes" id="UP000006906">
    <property type="component" value="Chromosome 6"/>
</dbReference>
<evidence type="ECO:0000313" key="2">
    <source>
        <dbReference type="Proteomes" id="UP000006906"/>
    </source>
</evidence>
<protein>
    <recommendedName>
        <fullName evidence="3">AAA+ ATPase domain-containing protein</fullName>
    </recommendedName>
</protein>
<gene>
    <name evidence="1" type="ORF">CHLRE_06g256150v5</name>
</gene>
<proteinExistence type="predicted"/>
<name>A0A2K3DMB6_CHLRE</name>
<reference evidence="1 2" key="1">
    <citation type="journal article" date="2007" name="Science">
        <title>The Chlamydomonas genome reveals the evolution of key animal and plant functions.</title>
        <authorList>
            <person name="Merchant S.S."/>
            <person name="Prochnik S.E."/>
            <person name="Vallon O."/>
            <person name="Harris E.H."/>
            <person name="Karpowicz S.J."/>
            <person name="Witman G.B."/>
            <person name="Terry A."/>
            <person name="Salamov A."/>
            <person name="Fritz-Laylin L.K."/>
            <person name="Marechal-Drouard L."/>
            <person name="Marshall W.F."/>
            <person name="Qu L.H."/>
            <person name="Nelson D.R."/>
            <person name="Sanderfoot A.A."/>
            <person name="Spalding M.H."/>
            <person name="Kapitonov V.V."/>
            <person name="Ren Q."/>
            <person name="Ferris P."/>
            <person name="Lindquist E."/>
            <person name="Shapiro H."/>
            <person name="Lucas S.M."/>
            <person name="Grimwood J."/>
            <person name="Schmutz J."/>
            <person name="Cardol P."/>
            <person name="Cerutti H."/>
            <person name="Chanfreau G."/>
            <person name="Chen C.L."/>
            <person name="Cognat V."/>
            <person name="Croft M.T."/>
            <person name="Dent R."/>
            <person name="Dutcher S."/>
            <person name="Fernandez E."/>
            <person name="Fukuzawa H."/>
            <person name="Gonzalez-Ballester D."/>
            <person name="Gonzalez-Halphen D."/>
            <person name="Hallmann A."/>
            <person name="Hanikenne M."/>
            <person name="Hippler M."/>
            <person name="Inwood W."/>
            <person name="Jabbari K."/>
            <person name="Kalanon M."/>
            <person name="Kuras R."/>
            <person name="Lefebvre P.A."/>
            <person name="Lemaire S.D."/>
            <person name="Lobanov A.V."/>
            <person name="Lohr M."/>
            <person name="Manuell A."/>
            <person name="Meier I."/>
            <person name="Mets L."/>
            <person name="Mittag M."/>
            <person name="Mittelmeier T."/>
            <person name="Moroney J.V."/>
            <person name="Moseley J."/>
            <person name="Napoli C."/>
            <person name="Nedelcu A.M."/>
            <person name="Niyogi K."/>
            <person name="Novoselov S.V."/>
            <person name="Paulsen I.T."/>
            <person name="Pazour G."/>
            <person name="Purton S."/>
            <person name="Ral J.P."/>
            <person name="Riano-Pachon D.M."/>
            <person name="Riekhof W."/>
            <person name="Rymarquis L."/>
            <person name="Schroda M."/>
            <person name="Stern D."/>
            <person name="Umen J."/>
            <person name="Willows R."/>
            <person name="Wilson N."/>
            <person name="Zimmer S.L."/>
            <person name="Allmer J."/>
            <person name="Balk J."/>
            <person name="Bisova K."/>
            <person name="Chen C.J."/>
            <person name="Elias M."/>
            <person name="Gendler K."/>
            <person name="Hauser C."/>
            <person name="Lamb M.R."/>
            <person name="Ledford H."/>
            <person name="Long J.C."/>
            <person name="Minagawa J."/>
            <person name="Page M.D."/>
            <person name="Pan J."/>
            <person name="Pootakham W."/>
            <person name="Roje S."/>
            <person name="Rose A."/>
            <person name="Stahlberg E."/>
            <person name="Terauchi A.M."/>
            <person name="Yang P."/>
            <person name="Ball S."/>
            <person name="Bowler C."/>
            <person name="Dieckmann C.L."/>
            <person name="Gladyshev V.N."/>
            <person name="Green P."/>
            <person name="Jorgensen R."/>
            <person name="Mayfield S."/>
            <person name="Mueller-Roeber B."/>
            <person name="Rajamani S."/>
            <person name="Sayre R.T."/>
            <person name="Brokstein P."/>
            <person name="Dubchak I."/>
            <person name="Goodstein D."/>
            <person name="Hornick L."/>
            <person name="Huang Y.W."/>
            <person name="Jhaveri J."/>
            <person name="Luo Y."/>
            <person name="Martinez D."/>
            <person name="Ngau W.C."/>
            <person name="Otillar B."/>
            <person name="Poliakov A."/>
            <person name="Porter A."/>
            <person name="Szajkowski L."/>
            <person name="Werner G."/>
            <person name="Zhou K."/>
            <person name="Grigoriev I.V."/>
            <person name="Rokhsar D.S."/>
            <person name="Grossman A.R."/>
        </authorList>
    </citation>
    <scope>NUCLEOTIDE SEQUENCE [LARGE SCALE GENOMIC DNA]</scope>
    <source>
        <strain evidence="2">CC-503</strain>
    </source>
</reference>
<dbReference type="InParanoid" id="A0A2K3DMB6"/>
<dbReference type="GeneID" id="5722121"/>
<accession>A0A2K3DMB6</accession>
<dbReference type="InterPro" id="IPR027417">
    <property type="entry name" value="P-loop_NTPase"/>
</dbReference>
<dbReference type="PaxDb" id="3055-EDP08602"/>
<evidence type="ECO:0000313" key="1">
    <source>
        <dbReference type="EMBL" id="PNW81684.1"/>
    </source>
</evidence>
<dbReference type="KEGG" id="cre:CHLRE_06g256150v5"/>